<reference evidence="5 6" key="1">
    <citation type="submission" date="2020-07" db="EMBL/GenBank/DDBJ databases">
        <title>Sequencing the genomes of 1000 actinobacteria strains.</title>
        <authorList>
            <person name="Klenk H.-P."/>
        </authorList>
    </citation>
    <scope>NUCLEOTIDE SEQUENCE [LARGE SCALE GENOMIC DNA]</scope>
    <source>
        <strain evidence="5 6">DSM 44749</strain>
    </source>
</reference>
<feature type="compositionally biased region" description="Low complexity" evidence="2">
    <location>
        <begin position="25"/>
        <end position="42"/>
    </location>
</feature>
<dbReference type="InterPro" id="IPR029051">
    <property type="entry name" value="DUF4352"/>
</dbReference>
<evidence type="ECO:0000313" key="5">
    <source>
        <dbReference type="EMBL" id="NYG02304.1"/>
    </source>
</evidence>
<proteinExistence type="predicted"/>
<sequence>MTTPQNRHGAPDLSGPPQQQSGPHRVPQQYRGPQGPGRHQQQYAQDPRGAAPQGWAPHHQPRPQHSGGNPNPYYDGHPEVPFGGPPFGRTNPGGVPQQARSPQQQAPAATGAQPWPSAARRGGVPQQRTAAPAVPAVAPRNGFGVTALVLGILGLLFSFIPIIGMIAWPLVLLGLLFGVLGVVRASRGRADNRGVAIAGTVLSAIGLVVCVLYASVFAAAVSGLPTTPSTATPAAAGSTASGDASGAFPGATADDVVTDAGETLTVGNLQIAATPLKPGDSTIGQTLCSDVTYTNTGSGTESFNGGFDWKLQDPNGAALMTTLLGSDSLLSAGQLAPGGTTTGSVCFDRPSGATGQYVLLYDPMDFSNGRGAWLNQVG</sequence>
<name>A0A852W6A3_PSEA5</name>
<keyword evidence="1" id="KW-0732">Signal</keyword>
<evidence type="ECO:0000259" key="4">
    <source>
        <dbReference type="Pfam" id="PF11611"/>
    </source>
</evidence>
<feature type="transmembrane region" description="Helical" evidence="3">
    <location>
        <begin position="166"/>
        <end position="183"/>
    </location>
</feature>
<evidence type="ECO:0000256" key="3">
    <source>
        <dbReference type="SAM" id="Phobius"/>
    </source>
</evidence>
<feature type="transmembrane region" description="Helical" evidence="3">
    <location>
        <begin position="142"/>
        <end position="160"/>
    </location>
</feature>
<feature type="region of interest" description="Disordered" evidence="2">
    <location>
        <begin position="1"/>
        <end position="127"/>
    </location>
</feature>
<keyword evidence="6" id="KW-1185">Reference proteome</keyword>
<dbReference type="GeneID" id="98055619"/>
<dbReference type="Gene3D" id="2.60.40.1240">
    <property type="match status" value="1"/>
</dbReference>
<dbReference type="RefSeq" id="WP_179761225.1">
    <property type="nucleotide sequence ID" value="NZ_BAAAJZ010000001.1"/>
</dbReference>
<organism evidence="5 6">
    <name type="scientific">Pseudonocardia alni</name>
    <name type="common">Amycolata alni</name>
    <dbReference type="NCBI Taxonomy" id="33907"/>
    <lineage>
        <taxon>Bacteria</taxon>
        <taxon>Bacillati</taxon>
        <taxon>Actinomycetota</taxon>
        <taxon>Actinomycetes</taxon>
        <taxon>Pseudonocardiales</taxon>
        <taxon>Pseudonocardiaceae</taxon>
        <taxon>Pseudonocardia</taxon>
    </lineage>
</organism>
<feature type="transmembrane region" description="Helical" evidence="3">
    <location>
        <begin position="195"/>
        <end position="221"/>
    </location>
</feature>
<evidence type="ECO:0000256" key="2">
    <source>
        <dbReference type="SAM" id="MobiDB-lite"/>
    </source>
</evidence>
<dbReference type="EMBL" id="JACCCZ010000001">
    <property type="protein sequence ID" value="NYG02304.1"/>
    <property type="molecule type" value="Genomic_DNA"/>
</dbReference>
<evidence type="ECO:0000313" key="6">
    <source>
        <dbReference type="Proteomes" id="UP000549695"/>
    </source>
</evidence>
<evidence type="ECO:0000256" key="1">
    <source>
        <dbReference type="ARBA" id="ARBA00022729"/>
    </source>
</evidence>
<keyword evidence="3" id="KW-0812">Transmembrane</keyword>
<dbReference type="Proteomes" id="UP000549695">
    <property type="component" value="Unassembled WGS sequence"/>
</dbReference>
<dbReference type="AlphaFoldDB" id="A0A852W6A3"/>
<dbReference type="Pfam" id="PF11611">
    <property type="entry name" value="DUF4352"/>
    <property type="match status" value="1"/>
</dbReference>
<gene>
    <name evidence="5" type="ORF">HDA37_002589</name>
</gene>
<protein>
    <recommendedName>
        <fullName evidence="4">DUF4352 domain-containing protein</fullName>
    </recommendedName>
</protein>
<feature type="domain" description="DUF4352" evidence="4">
    <location>
        <begin position="261"/>
        <end position="369"/>
    </location>
</feature>
<dbReference type="InterPro" id="IPR029050">
    <property type="entry name" value="Immunoprotect_excell_Ig-like"/>
</dbReference>
<feature type="compositionally biased region" description="Low complexity" evidence="2">
    <location>
        <begin position="96"/>
        <end position="116"/>
    </location>
</feature>
<keyword evidence="3" id="KW-1133">Transmembrane helix</keyword>
<accession>A0A852W6A3</accession>
<comment type="caution">
    <text evidence="5">The sequence shown here is derived from an EMBL/GenBank/DDBJ whole genome shotgun (WGS) entry which is preliminary data.</text>
</comment>
<keyword evidence="3" id="KW-0472">Membrane</keyword>